<evidence type="ECO:0000313" key="1">
    <source>
        <dbReference type="EMBL" id="NBE56714.1"/>
    </source>
</evidence>
<dbReference type="AlphaFoldDB" id="A0A964UWH1"/>
<dbReference type="PANTHER" id="PTHR33361:SF2">
    <property type="entry name" value="DUF885 DOMAIN-CONTAINING PROTEIN"/>
    <property type="match status" value="1"/>
</dbReference>
<comment type="caution">
    <text evidence="1">The sequence shown here is derived from an EMBL/GenBank/DDBJ whole genome shotgun (WGS) entry which is preliminary data.</text>
</comment>
<dbReference type="RefSeq" id="WP_161705616.1">
    <property type="nucleotide sequence ID" value="NZ_JAAAHS010000565.1"/>
</dbReference>
<gene>
    <name evidence="1" type="ORF">GUY60_35890</name>
</gene>
<sequence length="563" mass="62121">MPDTTRTPLPRQVADAYVDDLIALDPITGTFLGVRECSNALPDLSPAGAQALADLARATLDRLTEAERAPGGDSDVERRCARLLRERLTAELAVHDADEHLRAVSNLHSPAHSVRQVFTVTPADSEEDWAAVAERLRAVPTAFEGYRASLALGLERKLHGGPRATETFIGQLAEWSGEDGGTAWFEQFAASGPASLRAELDSAAAAATAAVAALRDWMREEYAPAVAGATDTVGRERYARWSRYFNGTDLDLDEAYAYGWSEYHRILGEMRAEAEKVLPGASSPWEALKHLDEHGEHIEGVDEVQRWLQSVMDEAIDALDGTHFELAAPVRKVESRIAPPGSAAAPYYTPPSEDFSRPGCTWLPTMGETRFPVYDLVSTWYHEGVPGHHLQLAQWVHVREDLSRYQASVGMVSANAEGWALYAERLMDELGFLTDAERRLGYLDAQMMRAARVIVDIGMHLELEIPEHSPFHPGERWTPELAQEFFGMHSGRPADFVESELTRYLSMPGQAIGYKLGERAWLLGRENARKAHGDAFDAKAWHMAALSQGSLGLDDLVDELSKL</sequence>
<organism evidence="1 2">
    <name type="scientific">Streptomyces boluensis</name>
    <dbReference type="NCBI Taxonomy" id="1775135"/>
    <lineage>
        <taxon>Bacteria</taxon>
        <taxon>Bacillati</taxon>
        <taxon>Actinomycetota</taxon>
        <taxon>Actinomycetes</taxon>
        <taxon>Kitasatosporales</taxon>
        <taxon>Streptomycetaceae</taxon>
        <taxon>Streptomyces</taxon>
    </lineage>
</organism>
<protein>
    <submittedName>
        <fullName evidence="1">DUF885 family protein</fullName>
    </submittedName>
</protein>
<dbReference type="Pfam" id="PF05960">
    <property type="entry name" value="DUF885"/>
    <property type="match status" value="1"/>
</dbReference>
<dbReference type="PANTHER" id="PTHR33361">
    <property type="entry name" value="GLR0591 PROTEIN"/>
    <property type="match status" value="1"/>
</dbReference>
<accession>A0A964UWH1</accession>
<dbReference type="OrthoDB" id="9760040at2"/>
<evidence type="ECO:0000313" key="2">
    <source>
        <dbReference type="Proteomes" id="UP000598297"/>
    </source>
</evidence>
<keyword evidence="2" id="KW-1185">Reference proteome</keyword>
<dbReference type="Proteomes" id="UP000598297">
    <property type="component" value="Unassembled WGS sequence"/>
</dbReference>
<reference evidence="1" key="1">
    <citation type="submission" date="2020-01" db="EMBL/GenBank/DDBJ databases">
        <title>Whole-genome analyses of novel actinobacteria.</title>
        <authorList>
            <person name="Sahin N."/>
        </authorList>
    </citation>
    <scope>NUCLEOTIDE SEQUENCE</scope>
    <source>
        <strain evidence="1">YC537</strain>
    </source>
</reference>
<proteinExistence type="predicted"/>
<dbReference type="EMBL" id="JAAAHS010000565">
    <property type="protein sequence ID" value="NBE56714.1"/>
    <property type="molecule type" value="Genomic_DNA"/>
</dbReference>
<dbReference type="InterPro" id="IPR010281">
    <property type="entry name" value="DUF885"/>
</dbReference>
<name>A0A964UWH1_9ACTN</name>